<dbReference type="GO" id="GO:0004674">
    <property type="term" value="F:protein serine/threonine kinase activity"/>
    <property type="evidence" value="ECO:0007669"/>
    <property type="project" value="UniProtKB-KW"/>
</dbReference>
<evidence type="ECO:0000313" key="8">
    <source>
        <dbReference type="EMBL" id="GMR53122.1"/>
    </source>
</evidence>
<keyword evidence="9" id="KW-1185">Reference proteome</keyword>
<keyword evidence="3" id="KW-0547">Nucleotide-binding</keyword>
<reference evidence="9" key="1">
    <citation type="submission" date="2022-10" db="EMBL/GenBank/DDBJ databases">
        <title>Genome assembly of Pristionchus species.</title>
        <authorList>
            <person name="Yoshida K."/>
            <person name="Sommer R.J."/>
        </authorList>
    </citation>
    <scope>NUCLEOTIDE SEQUENCE [LARGE SCALE GENOMIC DNA]</scope>
    <source>
        <strain evidence="9">RS5460</strain>
    </source>
</reference>
<dbReference type="InterPro" id="IPR000719">
    <property type="entry name" value="Prot_kinase_dom"/>
</dbReference>
<evidence type="ECO:0000256" key="4">
    <source>
        <dbReference type="ARBA" id="ARBA00022777"/>
    </source>
</evidence>
<dbReference type="PROSITE" id="PS50011">
    <property type="entry name" value="PROTEIN_KINASE_DOM"/>
    <property type="match status" value="1"/>
</dbReference>
<organism evidence="8 9">
    <name type="scientific">Pristionchus mayeri</name>
    <dbReference type="NCBI Taxonomy" id="1317129"/>
    <lineage>
        <taxon>Eukaryota</taxon>
        <taxon>Metazoa</taxon>
        <taxon>Ecdysozoa</taxon>
        <taxon>Nematoda</taxon>
        <taxon>Chromadorea</taxon>
        <taxon>Rhabditida</taxon>
        <taxon>Rhabditina</taxon>
        <taxon>Diplogasteromorpha</taxon>
        <taxon>Diplogasteroidea</taxon>
        <taxon>Neodiplogasteridae</taxon>
        <taxon>Pristionchus</taxon>
    </lineage>
</organism>
<keyword evidence="2" id="KW-0808">Transferase</keyword>
<comment type="caution">
    <text evidence="8">The sequence shown here is derived from an EMBL/GenBank/DDBJ whole genome shotgun (WGS) entry which is preliminary data.</text>
</comment>
<dbReference type="GO" id="GO:0015630">
    <property type="term" value="C:microtubule cytoskeleton"/>
    <property type="evidence" value="ECO:0007669"/>
    <property type="project" value="UniProtKB-ARBA"/>
</dbReference>
<dbReference type="EMBL" id="BTRK01000005">
    <property type="protein sequence ID" value="GMR53122.1"/>
    <property type="molecule type" value="Genomic_DNA"/>
</dbReference>
<comment type="similarity">
    <text evidence="6">Belongs to the protein kinase superfamily. CK1 Ser/Thr protein kinase family.</text>
</comment>
<evidence type="ECO:0000256" key="5">
    <source>
        <dbReference type="ARBA" id="ARBA00022840"/>
    </source>
</evidence>
<evidence type="ECO:0000256" key="2">
    <source>
        <dbReference type="ARBA" id="ARBA00022679"/>
    </source>
</evidence>
<dbReference type="FunFam" id="3.30.200.20:FF:000358">
    <property type="entry name" value="Tau tubulin kinase 2b"/>
    <property type="match status" value="1"/>
</dbReference>
<dbReference type="InterPro" id="IPR047916">
    <property type="entry name" value="TTBK_Asator-like_STKc"/>
</dbReference>
<dbReference type="GO" id="GO:0005524">
    <property type="term" value="F:ATP binding"/>
    <property type="evidence" value="ECO:0007669"/>
    <property type="project" value="UniProtKB-KW"/>
</dbReference>
<feature type="non-terminal residue" evidence="8">
    <location>
        <position position="1"/>
    </location>
</feature>
<feature type="domain" description="Protein kinase" evidence="7">
    <location>
        <begin position="59"/>
        <end position="375"/>
    </location>
</feature>
<dbReference type="Proteomes" id="UP001328107">
    <property type="component" value="Unassembled WGS sequence"/>
</dbReference>
<evidence type="ECO:0000256" key="3">
    <source>
        <dbReference type="ARBA" id="ARBA00022741"/>
    </source>
</evidence>
<evidence type="ECO:0000313" key="9">
    <source>
        <dbReference type="Proteomes" id="UP001328107"/>
    </source>
</evidence>
<dbReference type="AlphaFoldDB" id="A0AAN5CZY9"/>
<evidence type="ECO:0000259" key="7">
    <source>
        <dbReference type="PROSITE" id="PS50011"/>
    </source>
</evidence>
<name>A0AAN5CZY9_9BILA</name>
<accession>A0AAN5CZY9</accession>
<evidence type="ECO:0000256" key="1">
    <source>
        <dbReference type="ARBA" id="ARBA00022527"/>
    </source>
</evidence>
<dbReference type="Pfam" id="PF00069">
    <property type="entry name" value="Pkinase"/>
    <property type="match status" value="1"/>
</dbReference>
<proteinExistence type="inferred from homology"/>
<dbReference type="SMART" id="SM00220">
    <property type="entry name" value="S_TKc"/>
    <property type="match status" value="1"/>
</dbReference>
<keyword evidence="4" id="KW-0418">Kinase</keyword>
<keyword evidence="1" id="KW-0723">Serine/threonine-protein kinase</keyword>
<sequence>LSFLPLSRTLGGCPLLPLSHSSLSYYSRHLPYSLVMPADQKVEEGPVEIPKGTVIGKKWKILRKLGEGGCGAVYLVENVESKRQAALKAESNFVEGGSVLKIEVDILGRLKGRKHVAELIHSGKKAKFQYMVMSLLGESLNNLLKKAGKQCSMSTQLRVGIHVLHGLKQVHDAGFIHRDIKPANLAMGNRNGGTDPQIVHILDFGLSREYIVKDDNDNGYKMRKPRKRALFRGTIRYCSVSTHEKNEQGRPDDLWSLLYVMVELRGKLPWSHLKDKKDLAEAKRRVADSKLLINSPPQLTLFCDHLRSLDYWTRPDYMLLYKCLLDAMNEGGYRFSDQWGWEDKSIASKIASVLGDDNLVKTQVDEVEEMKNPFTDDDFSSNPLGF</sequence>
<dbReference type="FunFam" id="1.10.510.10:FF:001001">
    <property type="entry name" value="Putative serine/threonine-protein kinase K06H7.1"/>
    <property type="match status" value="1"/>
</dbReference>
<dbReference type="PANTHER" id="PTHR11909">
    <property type="entry name" value="CASEIN KINASE-RELATED"/>
    <property type="match status" value="1"/>
</dbReference>
<dbReference type="Gene3D" id="1.10.510.10">
    <property type="entry name" value="Transferase(Phosphotransferase) domain 1"/>
    <property type="match status" value="1"/>
</dbReference>
<dbReference type="SUPFAM" id="SSF56112">
    <property type="entry name" value="Protein kinase-like (PK-like)"/>
    <property type="match status" value="1"/>
</dbReference>
<gene>
    <name evidence="8" type="ORF">PMAYCL1PPCAC_23317</name>
</gene>
<dbReference type="InterPro" id="IPR050235">
    <property type="entry name" value="CK1_Ser-Thr_kinase"/>
</dbReference>
<protein>
    <recommendedName>
        <fullName evidence="7">Protein kinase domain-containing protein</fullName>
    </recommendedName>
</protein>
<dbReference type="InterPro" id="IPR011009">
    <property type="entry name" value="Kinase-like_dom_sf"/>
</dbReference>
<keyword evidence="5" id="KW-0067">ATP-binding</keyword>
<evidence type="ECO:0000256" key="6">
    <source>
        <dbReference type="ARBA" id="ARBA00061588"/>
    </source>
</evidence>
<dbReference type="CDD" id="cd14017">
    <property type="entry name" value="STKc_TTBK"/>
    <property type="match status" value="1"/>
</dbReference>